<organism evidence="2 3">
    <name type="scientific">Pseudolycoriella hygida</name>
    <dbReference type="NCBI Taxonomy" id="35572"/>
    <lineage>
        <taxon>Eukaryota</taxon>
        <taxon>Metazoa</taxon>
        <taxon>Ecdysozoa</taxon>
        <taxon>Arthropoda</taxon>
        <taxon>Hexapoda</taxon>
        <taxon>Insecta</taxon>
        <taxon>Pterygota</taxon>
        <taxon>Neoptera</taxon>
        <taxon>Endopterygota</taxon>
        <taxon>Diptera</taxon>
        <taxon>Nematocera</taxon>
        <taxon>Sciaroidea</taxon>
        <taxon>Sciaridae</taxon>
        <taxon>Pseudolycoriella</taxon>
    </lineage>
</organism>
<feature type="compositionally biased region" description="Low complexity" evidence="1">
    <location>
        <begin position="9"/>
        <end position="21"/>
    </location>
</feature>
<feature type="compositionally biased region" description="Low complexity" evidence="1">
    <location>
        <begin position="290"/>
        <end position="302"/>
    </location>
</feature>
<feature type="compositionally biased region" description="Polar residues" evidence="1">
    <location>
        <begin position="155"/>
        <end position="175"/>
    </location>
</feature>
<comment type="caution">
    <text evidence="2">The sequence shown here is derived from an EMBL/GenBank/DDBJ whole genome shotgun (WGS) entry which is preliminary data.</text>
</comment>
<dbReference type="OrthoDB" id="5877983at2759"/>
<sequence length="497" mass="53223">ASTTPTNRSPPSELTESTPSTYNPNGPALDFNTELTKHLTLKKQKKQQQEQSSNATEANLRTNRGPPPQPPAQKQSTIDFILKGKSSPPAVPPPPITQQQHSNESNPSALFKKQTNSHSTSLSPTTNGISISPNTIIAPNKSSLFNNMSSATNISVDRDNTSSNSGLNNANSMQQLKPIPNHGKPNCAPKPPGIQHIISAKNGNNSSTNGSNGIGRPTVARHHSMKTPRSPPVTSGGPIFPTAQHFGTMRGAPQQFQSQDAINQSRPTVAPPRPPNMKPPPPPTPIRSVSNTNLTNLPLSLPPNAVNNSSNFGSASNVSSGSNVSTLKKQIKHPIGSSSVNDVSSMHNTTNNNSISNNNLGTQNEKSAPPLPPHRTCPAPPPPVRQNSNSTSVPAPAPPPRHSSIRDSSISHATVTMQSTAITATTKQVNRLIIDLEKKFSQNFHNVTEFRAPGPFTNLPKSYPSRNVKSVNENMETALWKKSVLQKLMKENFMALL</sequence>
<feature type="compositionally biased region" description="Polar residues" evidence="1">
    <location>
        <begin position="97"/>
        <end position="134"/>
    </location>
</feature>
<feature type="compositionally biased region" description="Polar residues" evidence="1">
    <location>
        <begin position="254"/>
        <end position="267"/>
    </location>
</feature>
<evidence type="ECO:0000313" key="2">
    <source>
        <dbReference type="EMBL" id="KAJ6648050.1"/>
    </source>
</evidence>
<dbReference type="EMBL" id="WJQU01000001">
    <property type="protein sequence ID" value="KAJ6648050.1"/>
    <property type="molecule type" value="Genomic_DNA"/>
</dbReference>
<feature type="compositionally biased region" description="Low complexity" evidence="1">
    <location>
        <begin position="202"/>
        <end position="211"/>
    </location>
</feature>
<dbReference type="Proteomes" id="UP001151699">
    <property type="component" value="Chromosome A"/>
</dbReference>
<evidence type="ECO:0000256" key="1">
    <source>
        <dbReference type="SAM" id="MobiDB-lite"/>
    </source>
</evidence>
<feature type="non-terminal residue" evidence="2">
    <location>
        <position position="1"/>
    </location>
</feature>
<keyword evidence="3" id="KW-1185">Reference proteome</keyword>
<feature type="compositionally biased region" description="Pro residues" evidence="1">
    <location>
        <begin position="269"/>
        <end position="285"/>
    </location>
</feature>
<proteinExistence type="predicted"/>
<reference evidence="2" key="1">
    <citation type="submission" date="2022-07" db="EMBL/GenBank/DDBJ databases">
        <authorList>
            <person name="Trinca V."/>
            <person name="Uliana J.V.C."/>
            <person name="Torres T.T."/>
            <person name="Ward R.J."/>
            <person name="Monesi N."/>
        </authorList>
    </citation>
    <scope>NUCLEOTIDE SEQUENCE</scope>
    <source>
        <strain evidence="2">HSMRA1968</strain>
        <tissue evidence="2">Whole embryos</tissue>
    </source>
</reference>
<feature type="compositionally biased region" description="Polar residues" evidence="1">
    <location>
        <begin position="52"/>
        <end position="62"/>
    </location>
</feature>
<feature type="region of interest" description="Disordered" evidence="1">
    <location>
        <begin position="1"/>
        <end position="134"/>
    </location>
</feature>
<feature type="region of interest" description="Disordered" evidence="1">
    <location>
        <begin position="155"/>
        <end position="302"/>
    </location>
</feature>
<feature type="compositionally biased region" description="Pro residues" evidence="1">
    <location>
        <begin position="369"/>
        <end position="384"/>
    </location>
</feature>
<protein>
    <submittedName>
        <fullName evidence="2">Uncharacterized protein</fullName>
    </submittedName>
</protein>
<name>A0A9Q0S990_9DIPT</name>
<accession>A0A9Q0S990</accession>
<feature type="compositionally biased region" description="Polar residues" evidence="1">
    <location>
        <begin position="336"/>
        <end position="347"/>
    </location>
</feature>
<feature type="region of interest" description="Disordered" evidence="1">
    <location>
        <begin position="331"/>
        <end position="406"/>
    </location>
</feature>
<feature type="compositionally biased region" description="Low complexity" evidence="1">
    <location>
        <begin position="348"/>
        <end position="359"/>
    </location>
</feature>
<dbReference type="AlphaFoldDB" id="A0A9Q0S990"/>
<evidence type="ECO:0000313" key="3">
    <source>
        <dbReference type="Proteomes" id="UP001151699"/>
    </source>
</evidence>
<gene>
    <name evidence="2" type="ORF">Bhyg_03275</name>
</gene>